<organism evidence="7 9">
    <name type="scientific">Rhizobium tibeticum</name>
    <dbReference type="NCBI Taxonomy" id="501024"/>
    <lineage>
        <taxon>Bacteria</taxon>
        <taxon>Pseudomonadati</taxon>
        <taxon>Pseudomonadota</taxon>
        <taxon>Alphaproteobacteria</taxon>
        <taxon>Hyphomicrobiales</taxon>
        <taxon>Rhizobiaceae</taxon>
        <taxon>Rhizobium/Agrobacterium group</taxon>
        <taxon>Rhizobium</taxon>
    </lineage>
</organism>
<dbReference type="AlphaFoldDB" id="A0A1H8MVY9"/>
<dbReference type="PANTHER" id="PTHR21197:SF0">
    <property type="entry name" value="UDP-GALACTOPYRANOSE MUTASE"/>
    <property type="match status" value="1"/>
</dbReference>
<keyword evidence="5 7" id="KW-0413">Isomerase</keyword>
<evidence type="ECO:0000313" key="7">
    <source>
        <dbReference type="EMBL" id="SEI09214.1"/>
    </source>
</evidence>
<feature type="domain" description="UDP-galactopyranose mutase C-terminal" evidence="6">
    <location>
        <begin position="554"/>
        <end position="751"/>
    </location>
</feature>
<dbReference type="RefSeq" id="WP_072378541.1">
    <property type="nucleotide sequence ID" value="NZ_FNXB01000027.1"/>
</dbReference>
<dbReference type="CDD" id="cd04950">
    <property type="entry name" value="GT4_TuaH-like"/>
    <property type="match status" value="1"/>
</dbReference>
<evidence type="ECO:0000259" key="6">
    <source>
        <dbReference type="Pfam" id="PF03275"/>
    </source>
</evidence>
<evidence type="ECO:0000256" key="2">
    <source>
        <dbReference type="ARBA" id="ARBA00009321"/>
    </source>
</evidence>
<name>A0A1H8MVY9_9HYPH</name>
<keyword evidence="10" id="KW-1185">Reference proteome</keyword>
<dbReference type="Pfam" id="PF13450">
    <property type="entry name" value="NAD_binding_8"/>
    <property type="match status" value="1"/>
</dbReference>
<dbReference type="GO" id="GO:0050660">
    <property type="term" value="F:flavin adenine dinucleotide binding"/>
    <property type="evidence" value="ECO:0007669"/>
    <property type="project" value="TreeGrafter"/>
</dbReference>
<reference evidence="7" key="3">
    <citation type="submission" date="2016-10" db="EMBL/GenBank/DDBJ databases">
        <authorList>
            <person name="de Groot N.N."/>
        </authorList>
    </citation>
    <scope>NUCLEOTIDE SEQUENCE [LARGE SCALE GENOMIC DNA]</scope>
    <source>
        <strain evidence="7">CCBAU85039</strain>
    </source>
</reference>
<dbReference type="NCBIfam" id="TIGR00031">
    <property type="entry name" value="UDP-GALP_mutase"/>
    <property type="match status" value="1"/>
</dbReference>
<dbReference type="InterPro" id="IPR004379">
    <property type="entry name" value="UDP-GALP_mutase"/>
</dbReference>
<dbReference type="EMBL" id="FNXB01000027">
    <property type="protein sequence ID" value="SEI09214.1"/>
    <property type="molecule type" value="Genomic_DNA"/>
</dbReference>
<comment type="cofactor">
    <cofactor evidence="1">
        <name>FAD</name>
        <dbReference type="ChEBI" id="CHEBI:57692"/>
    </cofactor>
</comment>
<dbReference type="InterPro" id="IPR015899">
    <property type="entry name" value="UDP-GalPyranose_mutase_C"/>
</dbReference>
<gene>
    <name evidence="7" type="primary">rfbD_2</name>
    <name evidence="7" type="ORF">RTCCBAU85039_4408</name>
    <name evidence="8" type="ORF">SAMN05216228_101390</name>
</gene>
<keyword evidence="4" id="KW-0274">FAD</keyword>
<evidence type="ECO:0000313" key="8">
    <source>
        <dbReference type="EMBL" id="SEO21449.1"/>
    </source>
</evidence>
<dbReference type="SUPFAM" id="SSF51971">
    <property type="entry name" value="Nucleotide-binding domain"/>
    <property type="match status" value="1"/>
</dbReference>
<evidence type="ECO:0000256" key="5">
    <source>
        <dbReference type="ARBA" id="ARBA00023235"/>
    </source>
</evidence>
<evidence type="ECO:0000256" key="3">
    <source>
        <dbReference type="ARBA" id="ARBA00022630"/>
    </source>
</evidence>
<sequence length="781" mass="88390">MNLSSSLTQGFRTAEQRKAPIICFSHLRWDFVLQRPQHLMERFARDRQVFYFEEFIPTDHHLAYLEIHPFEGTAVKAIRPRIPHWLGQDERERELRNLLDELLSIYGVARPILWFYTPLMYGLARHIDAAAVIYDCMDELANFKFAPPTLKDAEAALLKRADVAFTGGHSLYEAKRHLHDNIHPFPSGVDVDHFHSARGNLEEPADQRSISAPKFGYYGVIDERLDLGLISAVANARPNLSFVFIGPIVKISSDDLPKAANIHYLGRKTYGELPAYVSGWSGALMPFALDDATRFISPTKTPEYLAAGRPIVSTPIADVVRQYGGVSGVALARDAEQFARACDDALALKESDGAWLRSVDTLLAASSWDDTFHAMSVLVEEAIIRRSAFTHSLTQFPSPPSSARSRSSYDYLIVGAGFAGSVLAERLAADGRHVLLCDRRPHIGGNAYDFHNEDGILVHRYGPHIFHTNSQEIFDYLSQFTDWRPYQHRVLADIGDHRLPVPINRTTLNGFYGLNLKDEAEAALFLAARAEPCDPIETAKDAVVSQVGGDLYRAFFQGYTRKQWGLDPSQLDRSVTSRVPARVSDDDRYFLDTYQAMPLHGYTRMFEKMLDHEYITVSLGTEFADIRRDHPEAHTIFTGPIDEYFDYRFGRLPYRSLEFRHETHDARRLLPVGVINYPSETVPYTRITEYKHLTGQIHPKTTISYEFAGGEGEPYYPIPRPDNQALYKQYEAVARRSSDVTFVGRLATYKYYNMDQVVGQALATYRKMSKAHASTIAASVK</sequence>
<dbReference type="Proteomes" id="UP000183063">
    <property type="component" value="Unassembled WGS sequence"/>
</dbReference>
<evidence type="ECO:0000256" key="1">
    <source>
        <dbReference type="ARBA" id="ARBA00001974"/>
    </source>
</evidence>
<evidence type="ECO:0000256" key="4">
    <source>
        <dbReference type="ARBA" id="ARBA00022827"/>
    </source>
</evidence>
<proteinExistence type="inferred from homology"/>
<dbReference type="GO" id="GO:0008767">
    <property type="term" value="F:UDP-galactopyranose mutase activity"/>
    <property type="evidence" value="ECO:0007669"/>
    <property type="project" value="UniProtKB-EC"/>
</dbReference>
<reference evidence="8 10" key="2">
    <citation type="submission" date="2016-10" db="EMBL/GenBank/DDBJ databases">
        <authorList>
            <person name="Varghese N."/>
            <person name="Submissions S."/>
        </authorList>
    </citation>
    <scope>NUCLEOTIDE SEQUENCE [LARGE SCALE GENOMIC DNA]</scope>
    <source>
        <strain evidence="8 10">CGMCC 1.7071</strain>
    </source>
</reference>
<dbReference type="EC" id="5.4.99.9" evidence="7"/>
<dbReference type="EMBL" id="FOCV01000013">
    <property type="protein sequence ID" value="SEO21449.1"/>
    <property type="molecule type" value="Genomic_DNA"/>
</dbReference>
<dbReference type="SUPFAM" id="SSF53756">
    <property type="entry name" value="UDP-Glycosyltransferase/glycogen phosphorylase"/>
    <property type="match status" value="1"/>
</dbReference>
<dbReference type="Gene3D" id="3.40.50.720">
    <property type="entry name" value="NAD(P)-binding Rossmann-like Domain"/>
    <property type="match status" value="3"/>
</dbReference>
<dbReference type="Pfam" id="PF03275">
    <property type="entry name" value="GLF"/>
    <property type="match status" value="1"/>
</dbReference>
<dbReference type="PANTHER" id="PTHR21197">
    <property type="entry name" value="UDP-GALACTOPYRANOSE MUTASE"/>
    <property type="match status" value="1"/>
</dbReference>
<reference evidence="9" key="1">
    <citation type="submission" date="2016-10" db="EMBL/GenBank/DDBJ databases">
        <authorList>
            <person name="Wibberg D."/>
        </authorList>
    </citation>
    <scope>NUCLEOTIDE SEQUENCE [LARGE SCALE GENOMIC DNA]</scope>
</reference>
<dbReference type="Proteomes" id="UP000198939">
    <property type="component" value="Unassembled WGS sequence"/>
</dbReference>
<evidence type="ECO:0000313" key="10">
    <source>
        <dbReference type="Proteomes" id="UP000198939"/>
    </source>
</evidence>
<dbReference type="SUPFAM" id="SSF54373">
    <property type="entry name" value="FAD-linked reductases, C-terminal domain"/>
    <property type="match status" value="1"/>
</dbReference>
<comment type="similarity">
    <text evidence="2">Belongs to the UDP-galactopyranose/dTDP-fucopyranose mutase family.</text>
</comment>
<dbReference type="Gene3D" id="3.40.50.2000">
    <property type="entry name" value="Glycogen Phosphorylase B"/>
    <property type="match status" value="1"/>
</dbReference>
<dbReference type="GO" id="GO:0005829">
    <property type="term" value="C:cytosol"/>
    <property type="evidence" value="ECO:0007669"/>
    <property type="project" value="TreeGrafter"/>
</dbReference>
<accession>A0A1H8MVY9</accession>
<evidence type="ECO:0000313" key="9">
    <source>
        <dbReference type="Proteomes" id="UP000183063"/>
    </source>
</evidence>
<protein>
    <submittedName>
        <fullName evidence="7">UDP-galactopyranose mutase</fullName>
        <ecNumber evidence="7">5.4.99.9</ecNumber>
    </submittedName>
</protein>
<keyword evidence="3" id="KW-0285">Flavoprotein</keyword>
<dbReference type="STRING" id="501024.RTCCBAU85039_4408"/>